<evidence type="ECO:0000256" key="1">
    <source>
        <dbReference type="SAM" id="Phobius"/>
    </source>
</evidence>
<evidence type="ECO:0000313" key="2">
    <source>
        <dbReference type="EMBL" id="VEP17739.1"/>
    </source>
</evidence>
<dbReference type="RefSeq" id="WP_144867227.1">
    <property type="nucleotide sequence ID" value="NZ_LR213823.1"/>
</dbReference>
<accession>A0A563W206</accession>
<dbReference type="Proteomes" id="UP000320055">
    <property type="component" value="Unassembled WGS sequence"/>
</dbReference>
<reference evidence="2 3" key="1">
    <citation type="submission" date="2019-01" db="EMBL/GenBank/DDBJ databases">
        <authorList>
            <person name="Brito A."/>
        </authorList>
    </citation>
    <scope>NUCLEOTIDE SEQUENCE [LARGE SCALE GENOMIC DNA]</scope>
    <source>
        <strain evidence="2">1</strain>
    </source>
</reference>
<keyword evidence="1" id="KW-0812">Transmembrane</keyword>
<feature type="transmembrane region" description="Helical" evidence="1">
    <location>
        <begin position="56"/>
        <end position="72"/>
    </location>
</feature>
<protein>
    <submittedName>
        <fullName evidence="2">Uncharacterized protein</fullName>
    </submittedName>
</protein>
<organism evidence="2 3">
    <name type="scientific">Hyella patelloides LEGE 07179</name>
    <dbReference type="NCBI Taxonomy" id="945734"/>
    <lineage>
        <taxon>Bacteria</taxon>
        <taxon>Bacillati</taxon>
        <taxon>Cyanobacteriota</taxon>
        <taxon>Cyanophyceae</taxon>
        <taxon>Pleurocapsales</taxon>
        <taxon>Hyellaceae</taxon>
        <taxon>Hyella</taxon>
    </lineage>
</organism>
<name>A0A563W206_9CYAN</name>
<dbReference type="OrthoDB" id="532366at2"/>
<evidence type="ECO:0000313" key="3">
    <source>
        <dbReference type="Proteomes" id="UP000320055"/>
    </source>
</evidence>
<sequence>MSNSSASKFTSLCLKTVGTILIVSSLIDYITLAIPFQPLDSQWQIAFTGQIVDRGIVPMVGMAFMLVGYWIENSVSQTAKSSGFSLKIPVFILSLLLGFIFLILVPLHLNNLRLVSTDALAQLEQRADEAEGRISEQYEQLNAISTDPQRLQLLENRIQEIDTAIGNGQFQGQELNSQQLQRLEETRQQLETFRELANNPEALEARLSELQTQLRDQKLQRESRAKTEALKQGIRTGMSSFLLAIGYLVMGWFGLQSANSGGSKTKSAQVPVSR</sequence>
<keyword evidence="1" id="KW-1133">Transmembrane helix</keyword>
<dbReference type="EMBL" id="CAACVJ010000601">
    <property type="protein sequence ID" value="VEP17739.1"/>
    <property type="molecule type" value="Genomic_DNA"/>
</dbReference>
<proteinExistence type="predicted"/>
<keyword evidence="1" id="KW-0472">Membrane</keyword>
<keyword evidence="3" id="KW-1185">Reference proteome</keyword>
<gene>
    <name evidence="2" type="ORF">H1P_640006</name>
</gene>
<feature type="transmembrane region" description="Helical" evidence="1">
    <location>
        <begin position="237"/>
        <end position="255"/>
    </location>
</feature>
<dbReference type="NCBIfam" id="NF038305">
    <property type="entry name" value="HpsJ_fam"/>
    <property type="match status" value="1"/>
</dbReference>
<feature type="transmembrane region" description="Helical" evidence="1">
    <location>
        <begin position="12"/>
        <end position="36"/>
    </location>
</feature>
<feature type="transmembrane region" description="Helical" evidence="1">
    <location>
        <begin position="84"/>
        <end position="105"/>
    </location>
</feature>
<dbReference type="AlphaFoldDB" id="A0A563W206"/>
<dbReference type="InterPro" id="IPR047709">
    <property type="entry name" value="HpsJ-like"/>
</dbReference>